<dbReference type="Pfam" id="PF01359">
    <property type="entry name" value="Transposase_1"/>
    <property type="match status" value="1"/>
</dbReference>
<dbReference type="EnsemblMetazoa" id="CapteT115375">
    <property type="protein sequence ID" value="CapteP115375"/>
    <property type="gene ID" value="CapteG115375"/>
</dbReference>
<gene>
    <name evidence="1" type="ORF">CAPTEDRAFT_115375</name>
</gene>
<evidence type="ECO:0000313" key="1">
    <source>
        <dbReference type="EMBL" id="ELU18092.1"/>
    </source>
</evidence>
<proteinExistence type="predicted"/>
<dbReference type="OrthoDB" id="10017160at2759"/>
<dbReference type="InterPro" id="IPR001888">
    <property type="entry name" value="Transposase_1"/>
</dbReference>
<dbReference type="AlphaFoldDB" id="R7VHP2"/>
<name>R7VHP2_CAPTE</name>
<organism evidence="1">
    <name type="scientific">Capitella teleta</name>
    <name type="common">Polychaete worm</name>
    <dbReference type="NCBI Taxonomy" id="283909"/>
    <lineage>
        <taxon>Eukaryota</taxon>
        <taxon>Metazoa</taxon>
        <taxon>Spiralia</taxon>
        <taxon>Lophotrochozoa</taxon>
        <taxon>Annelida</taxon>
        <taxon>Polychaeta</taxon>
        <taxon>Sedentaria</taxon>
        <taxon>Scolecida</taxon>
        <taxon>Capitellidae</taxon>
        <taxon>Capitella</taxon>
    </lineage>
</organism>
<keyword evidence="3" id="KW-1185">Reference proteome</keyword>
<sequence length="51" mass="5824">KGMIYVDYLEKGTTIKGAFYAKLLDKVRGAINEKRRGLLARDQRLQQVNSP</sequence>
<reference evidence="1 3" key="2">
    <citation type="journal article" date="2013" name="Nature">
        <title>Insights into bilaterian evolution from three spiralian genomes.</title>
        <authorList>
            <person name="Simakov O."/>
            <person name="Marletaz F."/>
            <person name="Cho S.J."/>
            <person name="Edsinger-Gonzales E."/>
            <person name="Havlak P."/>
            <person name="Hellsten U."/>
            <person name="Kuo D.H."/>
            <person name="Larsson T."/>
            <person name="Lv J."/>
            <person name="Arendt D."/>
            <person name="Savage R."/>
            <person name="Osoegawa K."/>
            <person name="de Jong P."/>
            <person name="Grimwood J."/>
            <person name="Chapman J.A."/>
            <person name="Shapiro H."/>
            <person name="Aerts A."/>
            <person name="Otillar R.P."/>
            <person name="Terry A.Y."/>
            <person name="Boore J.L."/>
            <person name="Grigoriev I.V."/>
            <person name="Lindberg D.R."/>
            <person name="Seaver E.C."/>
            <person name="Weisblat D.A."/>
            <person name="Putnam N.H."/>
            <person name="Rokhsar D.S."/>
        </authorList>
    </citation>
    <scope>NUCLEOTIDE SEQUENCE</scope>
    <source>
        <strain evidence="1 3">I ESC-2004</strain>
    </source>
</reference>
<dbReference type="InterPro" id="IPR036397">
    <property type="entry name" value="RNaseH_sf"/>
</dbReference>
<reference evidence="3" key="1">
    <citation type="submission" date="2012-12" db="EMBL/GenBank/DDBJ databases">
        <authorList>
            <person name="Hellsten U."/>
            <person name="Grimwood J."/>
            <person name="Chapman J.A."/>
            <person name="Shapiro H."/>
            <person name="Aerts A."/>
            <person name="Otillar R.P."/>
            <person name="Terry A.Y."/>
            <person name="Boore J.L."/>
            <person name="Simakov O."/>
            <person name="Marletaz F."/>
            <person name="Cho S.-J."/>
            <person name="Edsinger-Gonzales E."/>
            <person name="Havlak P."/>
            <person name="Kuo D.-H."/>
            <person name="Larsson T."/>
            <person name="Lv J."/>
            <person name="Arendt D."/>
            <person name="Savage R."/>
            <person name="Osoegawa K."/>
            <person name="de Jong P."/>
            <person name="Lindberg D.R."/>
            <person name="Seaver E.C."/>
            <person name="Weisblat D.A."/>
            <person name="Putnam N.H."/>
            <person name="Grigoriev I.V."/>
            <person name="Rokhsar D.S."/>
        </authorList>
    </citation>
    <scope>NUCLEOTIDE SEQUENCE</scope>
    <source>
        <strain evidence="3">I ESC-2004</strain>
    </source>
</reference>
<protein>
    <submittedName>
        <fullName evidence="1 2">Uncharacterized protein</fullName>
    </submittedName>
</protein>
<evidence type="ECO:0000313" key="3">
    <source>
        <dbReference type="Proteomes" id="UP000014760"/>
    </source>
</evidence>
<evidence type="ECO:0000313" key="2">
    <source>
        <dbReference type="EnsemblMetazoa" id="CapteP115375"/>
    </source>
</evidence>
<dbReference type="EMBL" id="AMQN01016499">
    <property type="status" value="NOT_ANNOTATED_CDS"/>
    <property type="molecule type" value="Genomic_DNA"/>
</dbReference>
<feature type="non-terminal residue" evidence="1">
    <location>
        <position position="1"/>
    </location>
</feature>
<dbReference type="Gene3D" id="3.30.420.10">
    <property type="entry name" value="Ribonuclease H-like superfamily/Ribonuclease H"/>
    <property type="match status" value="1"/>
</dbReference>
<accession>R7VHP2</accession>
<reference evidence="2" key="3">
    <citation type="submission" date="2015-06" db="UniProtKB">
        <authorList>
            <consortium name="EnsemblMetazoa"/>
        </authorList>
    </citation>
    <scope>IDENTIFICATION</scope>
</reference>
<dbReference type="Proteomes" id="UP000014760">
    <property type="component" value="Unassembled WGS sequence"/>
</dbReference>
<dbReference type="HOGENOM" id="CLU_178182_1_0_1"/>
<dbReference type="GO" id="GO:0003676">
    <property type="term" value="F:nucleic acid binding"/>
    <property type="evidence" value="ECO:0007669"/>
    <property type="project" value="InterPro"/>
</dbReference>
<dbReference type="EMBL" id="KB292132">
    <property type="protein sequence ID" value="ELU18092.1"/>
    <property type="molecule type" value="Genomic_DNA"/>
</dbReference>